<feature type="region of interest" description="Disordered" evidence="1">
    <location>
        <begin position="567"/>
        <end position="588"/>
    </location>
</feature>
<name>A0A8H6IHE3_9AGAR</name>
<feature type="compositionally biased region" description="Low complexity" evidence="1">
    <location>
        <begin position="395"/>
        <end position="404"/>
    </location>
</feature>
<feature type="region of interest" description="Disordered" evidence="1">
    <location>
        <begin position="419"/>
        <end position="438"/>
    </location>
</feature>
<keyword evidence="3" id="KW-1185">Reference proteome</keyword>
<protein>
    <submittedName>
        <fullName evidence="2">Uncharacterized protein</fullName>
    </submittedName>
</protein>
<dbReference type="Proteomes" id="UP000521943">
    <property type="component" value="Unassembled WGS sequence"/>
</dbReference>
<gene>
    <name evidence="2" type="ORF">DFP72DRAFT_1108657</name>
</gene>
<organism evidence="2 3">
    <name type="scientific">Ephemerocybe angulata</name>
    <dbReference type="NCBI Taxonomy" id="980116"/>
    <lineage>
        <taxon>Eukaryota</taxon>
        <taxon>Fungi</taxon>
        <taxon>Dikarya</taxon>
        <taxon>Basidiomycota</taxon>
        <taxon>Agaricomycotina</taxon>
        <taxon>Agaricomycetes</taxon>
        <taxon>Agaricomycetidae</taxon>
        <taxon>Agaricales</taxon>
        <taxon>Agaricineae</taxon>
        <taxon>Psathyrellaceae</taxon>
        <taxon>Ephemerocybe</taxon>
    </lineage>
</organism>
<sequence>MRTHGEAIGEDLLAALQDPKVHTNATEFISTLHPDNPRKPISNSRTPSTEEFGDRWCLKDGSIATLKFPAILDRQGKFEKLGAYFNATDNKGDSEASTQAVGTILYLQSQLNRKCGAIDNGEADSRFSLFLRSITNENRWAFVLNSKPLLPSLKDNNITDNAPMILLEDLSKASKGKSSAKSKDVASGTICLRNMPDPDGLYAAFPDALNAVVNPPRILNPAGAIIHPIDYDDALDAETIVIAEVSFITWEFMSKKVIERRICHLRLEEIQLLPLAEVDHDCSDDEPQNKPGPSTRAGTKRGKGSNKGKEGSKKVKVKVESSGSSTAKDDGEGDDEDMEDDLFRIYFLAWNSDHSEIPSAPTQYNRRKGSLQKKSAPRKKLKQEAGAASTHAEDTQQQTAQSSAIAPPVATATLSIVQQEGKDAPVPTPVSEESAQFSSIEPPLVVEAASIGHHEGEETVEASTSDPLAPATAEDVEKKVVRTVQTILDPDTLMRIFYEVIIHGPSNVIPGNFGTPWHFAGYKQFIINCSARATLRSVCKQWADLIADEINLWRDIHIDGRRIPSPPKCWREGGGPDPKNYEDPPEGEVSDRRVVDIVGEMPRAALSVERSQESPINLVLVDPTYDPDPYFLEPGRAYLPRPGMLDFLQAVMDKPMAASLSISTEDVHFVKDLLDPGVYLYERSMDKAEMEGLTDAKKISLACDGDQSDHFDLSTLPPSGADNFNGVRTRTQRLIEEANAIEHARLRKKFKVWPKLHTLRICTRDEDFLIYDHERCALPSERAPALRHLELDLHSEHKLWLWTFPYPQLTHLTLATEEPSVILLGIIARCISLESLTITLRRHDPEVEPTLTVEPIVLSLLKKLSVQIDAARTENRLFLDHISTPFLQSLEVITRKVGRANPIMHLLRRSLCQLRELRLDFSSTDVDDKFNLRELLCFVAPTVESLAIQSGKIAGPWLEEFSAPNLQKIAVVCFGIEDTYGAAHDVALYVLRWAEIWMKGATEEEQSKRRIEFLAGPASSMVDYTNGSDVLYGKSVLGRCESVPSPDTVRRMVSRIRAIGGNIDVRWTTVRRYNTEQRWIGLRRFKRMSHGRGV</sequence>
<feature type="compositionally biased region" description="Basic and acidic residues" evidence="1">
    <location>
        <begin position="307"/>
        <end position="319"/>
    </location>
</feature>
<dbReference type="EMBL" id="JACGCI010000002">
    <property type="protein sequence ID" value="KAF6765720.1"/>
    <property type="molecule type" value="Genomic_DNA"/>
</dbReference>
<feature type="compositionally biased region" description="Basic residues" evidence="1">
    <location>
        <begin position="365"/>
        <end position="381"/>
    </location>
</feature>
<evidence type="ECO:0000256" key="1">
    <source>
        <dbReference type="SAM" id="MobiDB-lite"/>
    </source>
</evidence>
<dbReference type="SUPFAM" id="SSF52047">
    <property type="entry name" value="RNI-like"/>
    <property type="match status" value="1"/>
</dbReference>
<feature type="region of interest" description="Disordered" evidence="1">
    <location>
        <begin position="356"/>
        <end position="407"/>
    </location>
</feature>
<accession>A0A8H6IHE3</accession>
<proteinExistence type="predicted"/>
<reference evidence="2 3" key="1">
    <citation type="submission" date="2020-07" db="EMBL/GenBank/DDBJ databases">
        <title>Comparative genomics of pyrophilous fungi reveals a link between fire events and developmental genes.</title>
        <authorList>
            <consortium name="DOE Joint Genome Institute"/>
            <person name="Steindorff A.S."/>
            <person name="Carver A."/>
            <person name="Calhoun S."/>
            <person name="Stillman K."/>
            <person name="Liu H."/>
            <person name="Lipzen A."/>
            <person name="Pangilinan J."/>
            <person name="Labutti K."/>
            <person name="Bruns T.D."/>
            <person name="Grigoriev I.V."/>
        </authorList>
    </citation>
    <scope>NUCLEOTIDE SEQUENCE [LARGE SCALE GENOMIC DNA]</scope>
    <source>
        <strain evidence="2 3">CBS 144469</strain>
    </source>
</reference>
<comment type="caution">
    <text evidence="2">The sequence shown here is derived from an EMBL/GenBank/DDBJ whole genome shotgun (WGS) entry which is preliminary data.</text>
</comment>
<dbReference type="OrthoDB" id="3059197at2759"/>
<feature type="region of interest" description="Disordered" evidence="1">
    <location>
        <begin position="281"/>
        <end position="337"/>
    </location>
</feature>
<dbReference type="AlphaFoldDB" id="A0A8H6IHE3"/>
<evidence type="ECO:0000313" key="3">
    <source>
        <dbReference type="Proteomes" id="UP000521943"/>
    </source>
</evidence>
<evidence type="ECO:0000313" key="2">
    <source>
        <dbReference type="EMBL" id="KAF6765720.1"/>
    </source>
</evidence>